<dbReference type="EMBL" id="JBBXMP010000005">
    <property type="protein sequence ID" value="KAL0070766.1"/>
    <property type="molecule type" value="Genomic_DNA"/>
</dbReference>
<evidence type="ECO:0000313" key="7">
    <source>
        <dbReference type="Proteomes" id="UP001437256"/>
    </source>
</evidence>
<feature type="compositionally biased region" description="Polar residues" evidence="4">
    <location>
        <begin position="329"/>
        <end position="339"/>
    </location>
</feature>
<accession>A0ABR3AA29</accession>
<feature type="region of interest" description="Disordered" evidence="4">
    <location>
        <begin position="473"/>
        <end position="586"/>
    </location>
</feature>
<feature type="compositionally biased region" description="Low complexity" evidence="4">
    <location>
        <begin position="9"/>
        <end position="24"/>
    </location>
</feature>
<sequence length="586" mass="63812">MPENAETASRSPLPKSPSLKDSNLKLSPILPLAPLEYLQNQRRGSITDPSLHAAHKGAPPPFRPHADPSASLNSTAPSTFITDNYTFGDATPRPPASDSTPLRRLLHSPSHDQGATTSASPPNGKAAREAPRRASIDPMSLRRPSTTGPEVAQSYLGKRKMSLDRVLPGVEDSEGIPSGPSRPGRPGASAGGMEVDMEGPAPKRRSSALTRGQRWGRWREDGGHRARRRARRVETVREPEKDEIRRLQRQASPPSLFPALNSANPGGEGRAPPGVAGFAWTTSSHPAAAEIMHNESIDPHSRPQFDPNQPQIPSIPPLSFHPERRMSAPDTTVAISTGPTRVLRSRSRPPSRQMRNSEPSNHQASPSPGQEDPSMQGQSSGSTSKIDKSSTPYSRSPELRVSHKLAERKRRKEMKDLFDELRDQLPADRGMKASKWEILSKAIEFVQQLKQSHQDMAREIDMLRGELDLLRQNPNPLAQFPPGAPVVYGQGHPHPVPGPYPMHAPPGVLPHPHPPPPHPQHPQQQQPPHSGPPQPPLSRPASSQNMYPPTPGSNAHPHPSHQQPSAAPPQQRQQNGTIGRAEVPPT</sequence>
<feature type="coiled-coil region" evidence="3">
    <location>
        <begin position="446"/>
        <end position="473"/>
    </location>
</feature>
<name>A0ABR3AA29_9AGAR</name>
<comment type="caution">
    <text evidence="6">The sequence shown here is derived from an EMBL/GenBank/DDBJ whole genome shotgun (WGS) entry which is preliminary data.</text>
</comment>
<feature type="compositionally biased region" description="Pro residues" evidence="4">
    <location>
        <begin position="494"/>
        <end position="520"/>
    </location>
</feature>
<feature type="compositionally biased region" description="Polar residues" evidence="4">
    <location>
        <begin position="111"/>
        <end position="121"/>
    </location>
</feature>
<dbReference type="InterPro" id="IPR011598">
    <property type="entry name" value="bHLH_dom"/>
</dbReference>
<keyword evidence="2" id="KW-0539">Nucleus</keyword>
<gene>
    <name evidence="6" type="ORF">AAF712_001987</name>
</gene>
<evidence type="ECO:0000313" key="6">
    <source>
        <dbReference type="EMBL" id="KAL0070766.1"/>
    </source>
</evidence>
<reference evidence="6 7" key="1">
    <citation type="submission" date="2024-05" db="EMBL/GenBank/DDBJ databases">
        <title>A draft genome resource for the thread blight pathogen Marasmius tenuissimus strain MS-2.</title>
        <authorList>
            <person name="Yulfo-Soto G.E."/>
            <person name="Baruah I.K."/>
            <person name="Amoako-Attah I."/>
            <person name="Bukari Y."/>
            <person name="Meinhardt L.W."/>
            <person name="Bailey B.A."/>
            <person name="Cohen S.P."/>
        </authorList>
    </citation>
    <scope>NUCLEOTIDE SEQUENCE [LARGE SCALE GENOMIC DNA]</scope>
    <source>
        <strain evidence="6 7">MS-2</strain>
    </source>
</reference>
<feature type="compositionally biased region" description="Pro residues" evidence="4">
    <location>
        <begin position="529"/>
        <end position="538"/>
    </location>
</feature>
<dbReference type="SUPFAM" id="SSF47459">
    <property type="entry name" value="HLH, helix-loop-helix DNA-binding domain"/>
    <property type="match status" value="1"/>
</dbReference>
<keyword evidence="3" id="KW-0175">Coiled coil</keyword>
<dbReference type="Gene3D" id="4.10.280.10">
    <property type="entry name" value="Helix-loop-helix DNA-binding domain"/>
    <property type="match status" value="1"/>
</dbReference>
<dbReference type="InterPro" id="IPR040106">
    <property type="entry name" value="Esc1_bHLHzip"/>
</dbReference>
<evidence type="ECO:0000256" key="4">
    <source>
        <dbReference type="SAM" id="MobiDB-lite"/>
    </source>
</evidence>
<feature type="compositionally biased region" description="Low complexity" evidence="4">
    <location>
        <begin position="177"/>
        <end position="192"/>
    </location>
</feature>
<proteinExistence type="predicted"/>
<dbReference type="PROSITE" id="PS50888">
    <property type="entry name" value="BHLH"/>
    <property type="match status" value="1"/>
</dbReference>
<dbReference type="InterPro" id="IPR036638">
    <property type="entry name" value="HLH_DNA-bd_sf"/>
</dbReference>
<keyword evidence="1" id="KW-0238">DNA-binding</keyword>
<dbReference type="PANTHER" id="PTHR10328:SF15">
    <property type="entry name" value="BHLH TRANSCRIPTION FACTOR"/>
    <property type="match status" value="1"/>
</dbReference>
<feature type="compositionally biased region" description="Polar residues" evidence="4">
    <location>
        <begin position="70"/>
        <end position="85"/>
    </location>
</feature>
<dbReference type="Pfam" id="PF00010">
    <property type="entry name" value="HLH"/>
    <property type="match status" value="1"/>
</dbReference>
<feature type="region of interest" description="Disordered" evidence="4">
    <location>
        <begin position="1"/>
        <end position="24"/>
    </location>
</feature>
<dbReference type="Proteomes" id="UP001437256">
    <property type="component" value="Unassembled WGS sequence"/>
</dbReference>
<dbReference type="CDD" id="cd19690">
    <property type="entry name" value="bHLHzip_spESC1_like"/>
    <property type="match status" value="1"/>
</dbReference>
<protein>
    <recommendedName>
        <fullName evidence="5">BHLH domain-containing protein</fullName>
    </recommendedName>
</protein>
<evidence type="ECO:0000259" key="5">
    <source>
        <dbReference type="PROSITE" id="PS50888"/>
    </source>
</evidence>
<feature type="compositionally biased region" description="Low complexity" evidence="4">
    <location>
        <begin position="553"/>
        <end position="574"/>
    </location>
</feature>
<evidence type="ECO:0000256" key="3">
    <source>
        <dbReference type="SAM" id="Coils"/>
    </source>
</evidence>
<evidence type="ECO:0000256" key="2">
    <source>
        <dbReference type="ARBA" id="ARBA00023242"/>
    </source>
</evidence>
<dbReference type="SMART" id="SM00353">
    <property type="entry name" value="HLH"/>
    <property type="match status" value="1"/>
</dbReference>
<feature type="region of interest" description="Disordered" evidence="4">
    <location>
        <begin position="40"/>
        <end position="413"/>
    </location>
</feature>
<feature type="compositionally biased region" description="Basic and acidic residues" evidence="4">
    <location>
        <begin position="292"/>
        <end position="303"/>
    </location>
</feature>
<dbReference type="PANTHER" id="PTHR10328">
    <property type="entry name" value="PROTEIN MAX MYC-ASSOCIATED FACTOR X"/>
    <property type="match status" value="1"/>
</dbReference>
<feature type="compositionally biased region" description="Basic and acidic residues" evidence="4">
    <location>
        <begin position="126"/>
        <end position="135"/>
    </location>
</feature>
<organism evidence="6 7">
    <name type="scientific">Marasmius tenuissimus</name>
    <dbReference type="NCBI Taxonomy" id="585030"/>
    <lineage>
        <taxon>Eukaryota</taxon>
        <taxon>Fungi</taxon>
        <taxon>Dikarya</taxon>
        <taxon>Basidiomycota</taxon>
        <taxon>Agaricomycotina</taxon>
        <taxon>Agaricomycetes</taxon>
        <taxon>Agaricomycetidae</taxon>
        <taxon>Agaricales</taxon>
        <taxon>Marasmiineae</taxon>
        <taxon>Marasmiaceae</taxon>
        <taxon>Marasmius</taxon>
    </lineage>
</organism>
<feature type="domain" description="BHLH" evidence="5">
    <location>
        <begin position="398"/>
        <end position="449"/>
    </location>
</feature>
<feature type="compositionally biased region" description="Polar residues" evidence="4">
    <location>
        <begin position="353"/>
        <end position="378"/>
    </location>
</feature>
<evidence type="ECO:0000256" key="1">
    <source>
        <dbReference type="ARBA" id="ARBA00023125"/>
    </source>
</evidence>
<feature type="compositionally biased region" description="Basic and acidic residues" evidence="4">
    <location>
        <begin position="232"/>
        <end position="246"/>
    </location>
</feature>
<keyword evidence="7" id="KW-1185">Reference proteome</keyword>